<dbReference type="OrthoDB" id="248233at2759"/>
<feature type="compositionally biased region" description="Polar residues" evidence="4">
    <location>
        <begin position="17"/>
        <end position="26"/>
    </location>
</feature>
<evidence type="ECO:0000256" key="4">
    <source>
        <dbReference type="SAM" id="MobiDB-lite"/>
    </source>
</evidence>
<dbReference type="CDD" id="cd03694">
    <property type="entry name" value="GTPBP_II"/>
    <property type="match status" value="1"/>
</dbReference>
<dbReference type="PANTHER" id="PTHR43721">
    <property type="entry name" value="ELONGATION FACTOR TU-RELATED"/>
    <property type="match status" value="1"/>
</dbReference>
<evidence type="ECO:0000313" key="7">
    <source>
        <dbReference type="Proteomes" id="UP000019149"/>
    </source>
</evidence>
<dbReference type="EMBL" id="APAU02000080">
    <property type="protein sequence ID" value="EUB57605.1"/>
    <property type="molecule type" value="Genomic_DNA"/>
</dbReference>
<proteinExistence type="inferred from homology"/>
<dbReference type="Pfam" id="PF09725">
    <property type="entry name" value="Fra10Ac1"/>
    <property type="match status" value="1"/>
</dbReference>
<protein>
    <submittedName>
        <fullName evidence="6">GTP-binding protein</fullName>
    </submittedName>
</protein>
<dbReference type="OMA" id="FINHPEC"/>
<feature type="compositionally biased region" description="Low complexity" evidence="4">
    <location>
        <begin position="222"/>
        <end position="232"/>
    </location>
</feature>
<dbReference type="GO" id="GO:0003924">
    <property type="term" value="F:GTPase activity"/>
    <property type="evidence" value="ECO:0007669"/>
    <property type="project" value="InterPro"/>
</dbReference>
<dbReference type="InterPro" id="IPR019129">
    <property type="entry name" value="Folate-sensitive_fs_Fra10Ac1"/>
</dbReference>
<keyword evidence="7" id="KW-1185">Reference proteome</keyword>
<feature type="compositionally biased region" description="Basic residues" evidence="4">
    <location>
        <begin position="481"/>
        <end position="493"/>
    </location>
</feature>
<dbReference type="CDD" id="cd04165">
    <property type="entry name" value="GTPBP1_like"/>
    <property type="match status" value="1"/>
</dbReference>
<dbReference type="RefSeq" id="XP_024348801.1">
    <property type="nucleotide sequence ID" value="XM_024496796.1"/>
</dbReference>
<evidence type="ECO:0000256" key="2">
    <source>
        <dbReference type="ARBA" id="ARBA00022741"/>
    </source>
</evidence>
<dbReference type="GO" id="GO:0003746">
    <property type="term" value="F:translation elongation factor activity"/>
    <property type="evidence" value="ECO:0007669"/>
    <property type="project" value="TreeGrafter"/>
</dbReference>
<feature type="compositionally biased region" description="Low complexity" evidence="4">
    <location>
        <begin position="239"/>
        <end position="261"/>
    </location>
</feature>
<dbReference type="Pfam" id="PF00009">
    <property type="entry name" value="GTP_EFTU"/>
    <property type="match status" value="1"/>
</dbReference>
<dbReference type="FunFam" id="3.40.50.300:FF:000091">
    <property type="entry name" value="Probable GTP-binding protein 1"/>
    <property type="match status" value="1"/>
</dbReference>
<organism evidence="6 7">
    <name type="scientific">Echinococcus granulosus</name>
    <name type="common">Hydatid tapeworm</name>
    <dbReference type="NCBI Taxonomy" id="6210"/>
    <lineage>
        <taxon>Eukaryota</taxon>
        <taxon>Metazoa</taxon>
        <taxon>Spiralia</taxon>
        <taxon>Lophotrochozoa</taxon>
        <taxon>Platyhelminthes</taxon>
        <taxon>Cestoda</taxon>
        <taxon>Eucestoda</taxon>
        <taxon>Cyclophyllidea</taxon>
        <taxon>Taeniidae</taxon>
        <taxon>Echinococcus</taxon>
        <taxon>Echinococcus granulosus group</taxon>
    </lineage>
</organism>
<comment type="similarity">
    <text evidence="1">Belongs to the TRAFAC class translation factor GTPase superfamily. Classic translation factor GTPase family. EF-Tu/EF-1A subfamily.</text>
</comment>
<dbReference type="SUPFAM" id="SSF52540">
    <property type="entry name" value="P-loop containing nucleoside triphosphate hydrolases"/>
    <property type="match status" value="1"/>
</dbReference>
<evidence type="ECO:0000256" key="1">
    <source>
        <dbReference type="ARBA" id="ARBA00007249"/>
    </source>
</evidence>
<feature type="region of interest" description="Disordered" evidence="4">
    <location>
        <begin position="191"/>
        <end position="270"/>
    </location>
</feature>
<dbReference type="InterPro" id="IPR035531">
    <property type="entry name" value="GTPBP1-like"/>
</dbReference>
<dbReference type="Proteomes" id="UP000019149">
    <property type="component" value="Unassembled WGS sequence"/>
</dbReference>
<accession>W6U9B3</accession>
<reference evidence="6 7" key="1">
    <citation type="journal article" date="2013" name="Nat. Genet.">
        <title>The genome of the hydatid tapeworm Echinococcus granulosus.</title>
        <authorList>
            <person name="Zheng H."/>
            <person name="Zhang W."/>
            <person name="Zhang L."/>
            <person name="Zhang Z."/>
            <person name="Li J."/>
            <person name="Lu G."/>
            <person name="Zhu Y."/>
            <person name="Wang Y."/>
            <person name="Huang Y."/>
            <person name="Liu J."/>
            <person name="Kang H."/>
            <person name="Chen J."/>
            <person name="Wang L."/>
            <person name="Chen A."/>
            <person name="Yu S."/>
            <person name="Gao Z."/>
            <person name="Jin L."/>
            <person name="Gu W."/>
            <person name="Wang Z."/>
            <person name="Zhao L."/>
            <person name="Shi B."/>
            <person name="Wen H."/>
            <person name="Lin R."/>
            <person name="Jones M.K."/>
            <person name="Brejova B."/>
            <person name="Vinar T."/>
            <person name="Zhao G."/>
            <person name="McManus D.P."/>
            <person name="Chen Z."/>
            <person name="Zhou Y."/>
            <person name="Wang S."/>
        </authorList>
    </citation>
    <scope>NUCLEOTIDE SEQUENCE [LARGE SCALE GENOMIC DNA]</scope>
</reference>
<keyword evidence="3" id="KW-0342">GTP-binding</keyword>
<dbReference type="GO" id="GO:0005525">
    <property type="term" value="F:GTP binding"/>
    <property type="evidence" value="ECO:0007669"/>
    <property type="project" value="UniProtKB-KW"/>
</dbReference>
<feature type="region of interest" description="Disordered" evidence="4">
    <location>
        <begin position="469"/>
        <end position="515"/>
    </location>
</feature>
<dbReference type="CTD" id="36343262"/>
<dbReference type="Gene3D" id="2.40.30.10">
    <property type="entry name" value="Translation factors"/>
    <property type="match status" value="2"/>
</dbReference>
<dbReference type="SUPFAM" id="SSF50465">
    <property type="entry name" value="EF-Tu/eEF-1alpha/eIF2-gamma C-terminal domain"/>
    <property type="match status" value="1"/>
</dbReference>
<name>W6U9B3_ECHGR</name>
<feature type="domain" description="Tr-type G" evidence="5">
    <location>
        <begin position="577"/>
        <end position="806"/>
    </location>
</feature>
<dbReference type="STRING" id="6210.W6U9B3"/>
<evidence type="ECO:0000259" key="5">
    <source>
        <dbReference type="PROSITE" id="PS51722"/>
    </source>
</evidence>
<dbReference type="InterPro" id="IPR000795">
    <property type="entry name" value="T_Tr_GTP-bd_dom"/>
</dbReference>
<dbReference type="PANTHER" id="PTHR43721:SF9">
    <property type="entry name" value="GTP-BINDING PROTEIN 1"/>
    <property type="match status" value="1"/>
</dbReference>
<feature type="region of interest" description="Disordered" evidence="4">
    <location>
        <begin position="1"/>
        <end position="26"/>
    </location>
</feature>
<feature type="region of interest" description="Disordered" evidence="4">
    <location>
        <begin position="1031"/>
        <end position="1060"/>
    </location>
</feature>
<dbReference type="InterPro" id="IPR009000">
    <property type="entry name" value="Transl_B-barrel_sf"/>
</dbReference>
<dbReference type="KEGG" id="egl:EGR_07547"/>
<evidence type="ECO:0000256" key="3">
    <source>
        <dbReference type="ARBA" id="ARBA00023134"/>
    </source>
</evidence>
<feature type="compositionally biased region" description="Low complexity" evidence="4">
    <location>
        <begin position="469"/>
        <end position="480"/>
    </location>
</feature>
<sequence>MESSREDTIYNPRESLSAPNSVHATTLDSDNSTWQYTCVLPPSTHIVDLDSSPAEDPRVVTRTSAARATMALTTQAPLSAPPALSETNTNGIDELNCLPSVFANIPPKKENFTSGDFGEFASIWVSQGIGASNPPLPVVDLSNPTVKPIPIEFITLRHADSDRTLSQPASTRLSNSRLLDYINSEMGEVDLQHHQCTPHTLRPHRRRRSTQSSLPPPPPSSPLASSISLSPSGAKENVAPGPSGPSASASASTSAADANAPRPKNKKYQRHKKMVNDYLQYYGGSRKDFRRDTEERLAKHYWDRLYKEYAIADFSRFKEKKLGLRWRSEREVVSGKGQFVCGAVDCNEVEFLRSWEVDFVYKERGEKRNALVKVLSRSSLRLGLWVTGWGFVVVGRWSVYAAAAQLRSPGWGADPLFSVEEVLRQSQEPGLSTSDMSASEATLQSLTQLLDVHLIHLRTRTVPMLSTTDVSTTAAAAPPRAKNKKSSRGRARPGSKESAFGVTADGQASEKVTPAPATDASAAAAVAIETASQAAIAPDSLTAATGTAPQTVMASATGGEWVVKDFLLRHAIGERDFIDIRVAVVGNVDAGKSTMLGVLTHGELDNGRGLARQYLFRHKHEIESGRTSSVGNNILGFDADGKVVNRAVHGKLDWAEICQAATKVITFIDLAGHERYLKTTVFGLVGFAPDFVMLMVGANAGVIGMTKEHLGLALALSVPVFVVVTKIDMCPPNVLNETLNHLFHVLKSPGCRKIPLLVSNHDDVVCSATNFTSERMCPVFLVSNVTGSNLDLITAFLNLLSIPSPTVTASTTTPTNSIAASIGATTVNSTYRLDQPASFQIDELFTVPGVGAIVSGTCMSGVVRLNDTLSLGPDTSGRFFPVVIKSVQRKRLPVNSVRAGQTASFSLKRPKGCTQLRRGMMLLGKGADLTSCINFTATVLVLHHPTTISVGYQAMVHAGPIRQTATILSIGAGTGKERLRTGDRAEVHFAFINHPECLHKGARLIFREGKTKAVGTVNQIVPYQPVLAPVSGGRSRKAQKAPSRQPIALPVSTAKKVVKK</sequence>
<dbReference type="FunFam" id="2.40.30.10:FF:000014">
    <property type="entry name" value="Probable GTP-binding protein 1"/>
    <property type="match status" value="1"/>
</dbReference>
<dbReference type="Gene3D" id="3.40.50.300">
    <property type="entry name" value="P-loop containing nucleotide triphosphate hydrolases"/>
    <property type="match status" value="1"/>
</dbReference>
<dbReference type="GeneID" id="36343262"/>
<evidence type="ECO:0000313" key="6">
    <source>
        <dbReference type="EMBL" id="EUB57605.1"/>
    </source>
</evidence>
<dbReference type="PROSITE" id="PS51722">
    <property type="entry name" value="G_TR_2"/>
    <property type="match status" value="1"/>
</dbReference>
<dbReference type="InterPro" id="IPR050055">
    <property type="entry name" value="EF-Tu_GTPase"/>
</dbReference>
<dbReference type="SUPFAM" id="SSF50447">
    <property type="entry name" value="Translation proteins"/>
    <property type="match status" value="1"/>
</dbReference>
<dbReference type="CDD" id="cd03708">
    <property type="entry name" value="GTPBP_III"/>
    <property type="match status" value="1"/>
</dbReference>
<dbReference type="InterPro" id="IPR009001">
    <property type="entry name" value="Transl_elong_EF1A/Init_IF2_C"/>
</dbReference>
<keyword evidence="2" id="KW-0547">Nucleotide-binding</keyword>
<gene>
    <name evidence="6" type="ORF">EGR_07547</name>
</gene>
<dbReference type="AlphaFoldDB" id="W6U9B3"/>
<dbReference type="InterPro" id="IPR027417">
    <property type="entry name" value="P-loop_NTPase"/>
</dbReference>
<comment type="caution">
    <text evidence="6">The sequence shown here is derived from an EMBL/GenBank/DDBJ whole genome shotgun (WGS) entry which is preliminary data.</text>
</comment>